<name>A0AAP0MGH6_9ROSI</name>
<evidence type="ECO:0000256" key="1">
    <source>
        <dbReference type="SAM" id="Coils"/>
    </source>
</evidence>
<comment type="caution">
    <text evidence="2">The sequence shown here is derived from an EMBL/GenBank/DDBJ whole genome shotgun (WGS) entry which is preliminary data.</text>
</comment>
<evidence type="ECO:0000313" key="2">
    <source>
        <dbReference type="EMBL" id="KAK9209060.1"/>
    </source>
</evidence>
<feature type="coiled-coil region" evidence="1">
    <location>
        <begin position="20"/>
        <end position="54"/>
    </location>
</feature>
<organism evidence="2 3">
    <name type="scientific">Citrus x changshan-huyou</name>
    <dbReference type="NCBI Taxonomy" id="2935761"/>
    <lineage>
        <taxon>Eukaryota</taxon>
        <taxon>Viridiplantae</taxon>
        <taxon>Streptophyta</taxon>
        <taxon>Embryophyta</taxon>
        <taxon>Tracheophyta</taxon>
        <taxon>Spermatophyta</taxon>
        <taxon>Magnoliopsida</taxon>
        <taxon>eudicotyledons</taxon>
        <taxon>Gunneridae</taxon>
        <taxon>Pentapetalae</taxon>
        <taxon>rosids</taxon>
        <taxon>malvids</taxon>
        <taxon>Sapindales</taxon>
        <taxon>Rutaceae</taxon>
        <taxon>Aurantioideae</taxon>
        <taxon>Citrus</taxon>
    </lineage>
</organism>
<proteinExistence type="predicted"/>
<accession>A0AAP0MGH6</accession>
<gene>
    <name evidence="2" type="ORF">WN944_001423</name>
</gene>
<keyword evidence="1" id="KW-0175">Coiled coil</keyword>
<dbReference type="Proteomes" id="UP001428341">
    <property type="component" value="Unassembled WGS sequence"/>
</dbReference>
<dbReference type="AlphaFoldDB" id="A0AAP0MGH6"/>
<sequence length="86" mass="9565">MYVSAIYCFFDLQVQSCSYDRKLRAKTQSLKDELEQEKRQSSKLSAAIEKLEEKVALSKSKVTADSALSVVKKSHGAEVDPPTKAP</sequence>
<evidence type="ECO:0000313" key="3">
    <source>
        <dbReference type="Proteomes" id="UP001428341"/>
    </source>
</evidence>
<dbReference type="EMBL" id="JBCGBO010000004">
    <property type="protein sequence ID" value="KAK9209060.1"/>
    <property type="molecule type" value="Genomic_DNA"/>
</dbReference>
<reference evidence="2 3" key="1">
    <citation type="submission" date="2024-05" db="EMBL/GenBank/DDBJ databases">
        <title>Haplotype-resolved chromosome-level genome assembly of Huyou (Citrus changshanensis).</title>
        <authorList>
            <person name="Miao C."/>
            <person name="Chen W."/>
            <person name="Wu Y."/>
            <person name="Wang L."/>
            <person name="Zhao S."/>
            <person name="Grierson D."/>
            <person name="Xu C."/>
            <person name="Chen K."/>
        </authorList>
    </citation>
    <scope>NUCLEOTIDE SEQUENCE [LARGE SCALE GENOMIC DNA]</scope>
    <source>
        <strain evidence="2">01-14</strain>
        <tissue evidence="2">Leaf</tissue>
    </source>
</reference>
<protein>
    <submittedName>
        <fullName evidence="2">Uncharacterized protein</fullName>
    </submittedName>
</protein>
<keyword evidence="3" id="KW-1185">Reference proteome</keyword>